<dbReference type="GO" id="GO:0008236">
    <property type="term" value="F:serine-type peptidase activity"/>
    <property type="evidence" value="ECO:0007669"/>
    <property type="project" value="InterPro"/>
</dbReference>
<organism evidence="2 3">
    <name type="scientific">Halanaerobium saccharolyticum</name>
    <dbReference type="NCBI Taxonomy" id="43595"/>
    <lineage>
        <taxon>Bacteria</taxon>
        <taxon>Bacillati</taxon>
        <taxon>Bacillota</taxon>
        <taxon>Clostridia</taxon>
        <taxon>Halanaerobiales</taxon>
        <taxon>Halanaerobiaceae</taxon>
        <taxon>Halanaerobium</taxon>
    </lineage>
</organism>
<sequence>MRLKKLYSAWLDKIKSSQTNKQKTKSVKENSRELKLEIMQENKIAYLKLPSFSQDRVKKDKKELFNFYKKIKDYSFLIIDLRGNSGGSDFYWMENIVGPLTNETIKFKRYSTYKGGKYSMPFIKARVDQLFSISKLPKKPSYPPEVKKSFKYFSQEIVKIEPKNLANYNGKIYVLTDEDNFSAAESFAMFCKSTNWAALVGEKTGGDGVGFDPIFYMLPNSGLLIRFPIAMGLNSDGSANYEKCTVPDIKTGQPLKKVLELTNNN</sequence>
<dbReference type="EMBL" id="SODA01000001">
    <property type="protein sequence ID" value="TDW07746.1"/>
    <property type="molecule type" value="Genomic_DNA"/>
</dbReference>
<comment type="caution">
    <text evidence="2">The sequence shown here is derived from an EMBL/GenBank/DDBJ whole genome shotgun (WGS) entry which is preliminary data.</text>
</comment>
<evidence type="ECO:0000259" key="1">
    <source>
        <dbReference type="Pfam" id="PF03572"/>
    </source>
</evidence>
<dbReference type="InterPro" id="IPR029045">
    <property type="entry name" value="ClpP/crotonase-like_dom_sf"/>
</dbReference>
<gene>
    <name evidence="2" type="ORF">C8C77_101219</name>
</gene>
<dbReference type="GO" id="GO:0004175">
    <property type="term" value="F:endopeptidase activity"/>
    <property type="evidence" value="ECO:0007669"/>
    <property type="project" value="TreeGrafter"/>
</dbReference>
<dbReference type="AlphaFoldDB" id="A0A4R7ZBP2"/>
<feature type="domain" description="Tail specific protease" evidence="1">
    <location>
        <begin position="43"/>
        <end position="250"/>
    </location>
</feature>
<dbReference type="Pfam" id="PF03572">
    <property type="entry name" value="Peptidase_S41"/>
    <property type="match status" value="1"/>
</dbReference>
<dbReference type="GO" id="GO:0006508">
    <property type="term" value="P:proteolysis"/>
    <property type="evidence" value="ECO:0007669"/>
    <property type="project" value="InterPro"/>
</dbReference>
<dbReference type="InterPro" id="IPR005151">
    <property type="entry name" value="Tail-specific_protease"/>
</dbReference>
<reference evidence="2 3" key="1">
    <citation type="submission" date="2019-03" db="EMBL/GenBank/DDBJ databases">
        <title>Subsurface microbial communities from deep shales in Ohio and West Virginia, USA.</title>
        <authorList>
            <person name="Wrighton K."/>
        </authorList>
    </citation>
    <scope>NUCLEOTIDE SEQUENCE [LARGE SCALE GENOMIC DNA]</scope>
    <source>
        <strain evidence="2 3">MSL9.2</strain>
    </source>
</reference>
<dbReference type="SUPFAM" id="SSF52096">
    <property type="entry name" value="ClpP/crotonase"/>
    <property type="match status" value="1"/>
</dbReference>
<dbReference type="CDD" id="cd07563">
    <property type="entry name" value="Peptidase_S41_IRBP"/>
    <property type="match status" value="1"/>
</dbReference>
<dbReference type="GO" id="GO:0030288">
    <property type="term" value="C:outer membrane-bounded periplasmic space"/>
    <property type="evidence" value="ECO:0007669"/>
    <property type="project" value="TreeGrafter"/>
</dbReference>
<dbReference type="PANTHER" id="PTHR32060">
    <property type="entry name" value="TAIL-SPECIFIC PROTEASE"/>
    <property type="match status" value="1"/>
</dbReference>
<evidence type="ECO:0000313" key="2">
    <source>
        <dbReference type="EMBL" id="TDW07746.1"/>
    </source>
</evidence>
<protein>
    <submittedName>
        <fullName evidence="2">Peptidase S41-like protein</fullName>
    </submittedName>
</protein>
<proteinExistence type="predicted"/>
<dbReference type="GO" id="GO:0007165">
    <property type="term" value="P:signal transduction"/>
    <property type="evidence" value="ECO:0007669"/>
    <property type="project" value="TreeGrafter"/>
</dbReference>
<dbReference type="PANTHER" id="PTHR32060:SF30">
    <property type="entry name" value="CARBOXY-TERMINAL PROCESSING PROTEASE CTPA"/>
    <property type="match status" value="1"/>
</dbReference>
<accession>A0A4R7ZBP2</accession>
<dbReference type="Gene3D" id="3.90.226.10">
    <property type="entry name" value="2-enoyl-CoA Hydratase, Chain A, domain 1"/>
    <property type="match status" value="1"/>
</dbReference>
<dbReference type="Proteomes" id="UP000294697">
    <property type="component" value="Unassembled WGS sequence"/>
</dbReference>
<evidence type="ECO:0000313" key="3">
    <source>
        <dbReference type="Proteomes" id="UP000294697"/>
    </source>
</evidence>
<name>A0A4R7ZBP2_9FIRM</name>